<keyword evidence="7" id="KW-0812">Transmembrane</keyword>
<feature type="domain" description="Histidine kinase" evidence="16">
    <location>
        <begin position="110"/>
        <end position="332"/>
    </location>
</feature>
<feature type="modified residue" description="4-aspartylphosphate" evidence="15">
    <location>
        <position position="406"/>
    </location>
</feature>
<evidence type="ECO:0000256" key="7">
    <source>
        <dbReference type="ARBA" id="ARBA00022692"/>
    </source>
</evidence>
<dbReference type="InterPro" id="IPR003660">
    <property type="entry name" value="HAMP_dom"/>
</dbReference>
<keyword evidence="10" id="KW-0067">ATP-binding</keyword>
<dbReference type="Gene3D" id="3.40.50.2300">
    <property type="match status" value="1"/>
</dbReference>
<keyword evidence="8" id="KW-0547">Nucleotide-binding</keyword>
<protein>
    <recommendedName>
        <fullName evidence="14">Circadian input-output histidine kinase CikA</fullName>
        <ecNumber evidence="4">2.7.13.3</ecNumber>
    </recommendedName>
</protein>
<comment type="catalytic activity">
    <reaction evidence="1">
        <text>ATP + protein L-histidine = ADP + protein N-phospho-L-histidine.</text>
        <dbReference type="EC" id="2.7.13.3"/>
    </reaction>
</comment>
<keyword evidence="6" id="KW-0808">Transferase</keyword>
<dbReference type="PROSITE" id="PS50110">
    <property type="entry name" value="RESPONSE_REGULATORY"/>
    <property type="match status" value="1"/>
</dbReference>
<dbReference type="InterPro" id="IPR005467">
    <property type="entry name" value="His_kinase_dom"/>
</dbReference>
<evidence type="ECO:0000256" key="12">
    <source>
        <dbReference type="ARBA" id="ARBA00023012"/>
    </source>
</evidence>
<evidence type="ECO:0000259" key="16">
    <source>
        <dbReference type="PROSITE" id="PS50109"/>
    </source>
</evidence>
<dbReference type="FunFam" id="3.30.565.10:FF:000010">
    <property type="entry name" value="Sensor histidine kinase RcsC"/>
    <property type="match status" value="1"/>
</dbReference>
<comment type="subcellular location">
    <subcellularLocation>
        <location evidence="2">Membrane</location>
    </subcellularLocation>
</comment>
<dbReference type="GO" id="GO:0016020">
    <property type="term" value="C:membrane"/>
    <property type="evidence" value="ECO:0007669"/>
    <property type="project" value="UniProtKB-SubCell"/>
</dbReference>
<evidence type="ECO:0000313" key="19">
    <source>
        <dbReference type="EMBL" id="PAX52412.1"/>
    </source>
</evidence>
<dbReference type="PROSITE" id="PS50109">
    <property type="entry name" value="HIS_KIN"/>
    <property type="match status" value="1"/>
</dbReference>
<dbReference type="SMART" id="SM00388">
    <property type="entry name" value="HisKA"/>
    <property type="match status" value="1"/>
</dbReference>
<feature type="domain" description="HAMP" evidence="18">
    <location>
        <begin position="35"/>
        <end position="88"/>
    </location>
</feature>
<dbReference type="Pfam" id="PF02518">
    <property type="entry name" value="HATPase_c"/>
    <property type="match status" value="1"/>
</dbReference>
<dbReference type="InterPro" id="IPR001789">
    <property type="entry name" value="Sig_transdc_resp-reg_receiver"/>
</dbReference>
<dbReference type="Proteomes" id="UP000218238">
    <property type="component" value="Unassembled WGS sequence"/>
</dbReference>
<evidence type="ECO:0000256" key="8">
    <source>
        <dbReference type="ARBA" id="ARBA00022741"/>
    </source>
</evidence>
<dbReference type="CDD" id="cd16922">
    <property type="entry name" value="HATPase_EvgS-ArcB-TorS-like"/>
    <property type="match status" value="1"/>
</dbReference>
<evidence type="ECO:0000256" key="1">
    <source>
        <dbReference type="ARBA" id="ARBA00000085"/>
    </source>
</evidence>
<evidence type="ECO:0000256" key="13">
    <source>
        <dbReference type="ARBA" id="ARBA00023136"/>
    </source>
</evidence>
<dbReference type="OrthoDB" id="569347at2"/>
<accession>A0A2A2TF97</accession>
<dbReference type="Pfam" id="PF00072">
    <property type="entry name" value="Response_reg"/>
    <property type="match status" value="1"/>
</dbReference>
<dbReference type="InterPro" id="IPR003661">
    <property type="entry name" value="HisK_dim/P_dom"/>
</dbReference>
<dbReference type="Gene3D" id="3.30.565.10">
    <property type="entry name" value="Histidine kinase-like ATPase, C-terminal domain"/>
    <property type="match status" value="1"/>
</dbReference>
<name>A0A2A2TF97_9CYAN</name>
<dbReference type="CDD" id="cd00082">
    <property type="entry name" value="HisKA"/>
    <property type="match status" value="1"/>
</dbReference>
<dbReference type="InterPro" id="IPR004358">
    <property type="entry name" value="Sig_transdc_His_kin-like_C"/>
</dbReference>
<sequence length="564" mass="63274">MTKSSVSCFTSLSSSFLKSSLIGEICLLFIIYASRNISLPVTAITNITQQAIKKQDFSLQVPESNTIELGKLATSINQMIYQLKTLSEAQKTAKLSADSANQAKSKFLANMSHELRTPLNGILGYAQILSRSDNLTEEQRHGIKTIYQCGFHLLSLINDILDLSKLESQKLELELIDFHLPSFIQGVVEICRIKAEQKGIDFIYEPQMNLPTGITTDKKRLRQILINLLSNAIKFTNAGCVKLKVKASNSKLSSNAVIHFTIVDTGVGMSTEQMENIFLPFEQVINSDRETEGTGLGLTLSQKVVEIMGSQIQVKSQPGVGSLFEFELDCRVADDWTEISTITSRGKIIGYSGNRKKVLIVDDYWENRSLLISLLETLDFTLFEANNGREALEKAFEYQPDLIISDIGMPGIDGWEMLSHIRQSELLKNTVIILASPNIKGDERQKSLSAGANAFLIRPIQVEELYNLLTKCLQISWIYANHSISSSDEDVTVGTNEMIIPPVSDLNMLLEYARKGQIKGIKQELDKIARKDEKYQIFVRQLNKYVKNLNIQKIRAFIQENIDN</sequence>
<proteinExistence type="inferred from homology"/>
<evidence type="ECO:0000259" key="18">
    <source>
        <dbReference type="PROSITE" id="PS50885"/>
    </source>
</evidence>
<keyword evidence="9" id="KW-0418">Kinase</keyword>
<feature type="domain" description="Response regulatory" evidence="17">
    <location>
        <begin position="357"/>
        <end position="473"/>
    </location>
</feature>
<dbReference type="InterPro" id="IPR036890">
    <property type="entry name" value="HATPase_C_sf"/>
</dbReference>
<evidence type="ECO:0000256" key="15">
    <source>
        <dbReference type="PROSITE-ProRule" id="PRU00169"/>
    </source>
</evidence>
<evidence type="ECO:0000256" key="10">
    <source>
        <dbReference type="ARBA" id="ARBA00022840"/>
    </source>
</evidence>
<dbReference type="InterPro" id="IPR003594">
    <property type="entry name" value="HATPase_dom"/>
</dbReference>
<evidence type="ECO:0000259" key="17">
    <source>
        <dbReference type="PROSITE" id="PS50110"/>
    </source>
</evidence>
<keyword evidence="13" id="KW-0472">Membrane</keyword>
<keyword evidence="11" id="KW-1133">Transmembrane helix</keyword>
<dbReference type="CDD" id="cd06225">
    <property type="entry name" value="HAMP"/>
    <property type="match status" value="1"/>
</dbReference>
<dbReference type="SMART" id="SM00387">
    <property type="entry name" value="HATPase_c"/>
    <property type="match status" value="1"/>
</dbReference>
<evidence type="ECO:0000256" key="9">
    <source>
        <dbReference type="ARBA" id="ARBA00022777"/>
    </source>
</evidence>
<dbReference type="InterPro" id="IPR011006">
    <property type="entry name" value="CheY-like_superfamily"/>
</dbReference>
<dbReference type="PANTHER" id="PTHR43047">
    <property type="entry name" value="TWO-COMPONENT HISTIDINE PROTEIN KINASE"/>
    <property type="match status" value="1"/>
</dbReference>
<evidence type="ECO:0000256" key="6">
    <source>
        <dbReference type="ARBA" id="ARBA00022679"/>
    </source>
</evidence>
<evidence type="ECO:0000256" key="2">
    <source>
        <dbReference type="ARBA" id="ARBA00004370"/>
    </source>
</evidence>
<dbReference type="InterPro" id="IPR036097">
    <property type="entry name" value="HisK_dim/P_sf"/>
</dbReference>
<evidence type="ECO:0000256" key="14">
    <source>
        <dbReference type="ARBA" id="ARBA00074306"/>
    </source>
</evidence>
<keyword evidence="12" id="KW-0902">Two-component regulatory system</keyword>
<dbReference type="Pfam" id="PF00512">
    <property type="entry name" value="HisKA"/>
    <property type="match status" value="1"/>
</dbReference>
<comment type="similarity">
    <text evidence="3">In the N-terminal section; belongs to the phytochrome family.</text>
</comment>
<dbReference type="GO" id="GO:0005524">
    <property type="term" value="F:ATP binding"/>
    <property type="evidence" value="ECO:0007669"/>
    <property type="project" value="UniProtKB-KW"/>
</dbReference>
<keyword evidence="5 15" id="KW-0597">Phosphoprotein</keyword>
<gene>
    <name evidence="19" type="ORF">CK510_19500</name>
</gene>
<dbReference type="SUPFAM" id="SSF55874">
    <property type="entry name" value="ATPase domain of HSP90 chaperone/DNA topoisomerase II/histidine kinase"/>
    <property type="match status" value="1"/>
</dbReference>
<dbReference type="Gene3D" id="1.10.287.130">
    <property type="match status" value="1"/>
</dbReference>
<dbReference type="PROSITE" id="PS50885">
    <property type="entry name" value="HAMP"/>
    <property type="match status" value="1"/>
</dbReference>
<evidence type="ECO:0000256" key="11">
    <source>
        <dbReference type="ARBA" id="ARBA00022989"/>
    </source>
</evidence>
<dbReference type="SUPFAM" id="SSF52172">
    <property type="entry name" value="CheY-like"/>
    <property type="match status" value="1"/>
</dbReference>
<dbReference type="SUPFAM" id="SSF47384">
    <property type="entry name" value="Homodimeric domain of signal transducing histidine kinase"/>
    <property type="match status" value="1"/>
</dbReference>
<dbReference type="FunFam" id="1.10.287.130:FF:000004">
    <property type="entry name" value="Ethylene receptor 1"/>
    <property type="match status" value="1"/>
</dbReference>
<dbReference type="EC" id="2.7.13.3" evidence="4"/>
<dbReference type="EMBL" id="NTFS01000242">
    <property type="protein sequence ID" value="PAX52412.1"/>
    <property type="molecule type" value="Genomic_DNA"/>
</dbReference>
<dbReference type="PRINTS" id="PR00344">
    <property type="entry name" value="BCTRLSENSOR"/>
</dbReference>
<dbReference type="AlphaFoldDB" id="A0A2A2TF97"/>
<dbReference type="Gene3D" id="6.10.340.10">
    <property type="match status" value="1"/>
</dbReference>
<keyword evidence="20" id="KW-1185">Reference proteome</keyword>
<dbReference type="GO" id="GO:0000155">
    <property type="term" value="F:phosphorelay sensor kinase activity"/>
    <property type="evidence" value="ECO:0007669"/>
    <property type="project" value="InterPro"/>
</dbReference>
<dbReference type="SMART" id="SM00448">
    <property type="entry name" value="REC"/>
    <property type="match status" value="1"/>
</dbReference>
<comment type="caution">
    <text evidence="19">The sequence shown here is derived from an EMBL/GenBank/DDBJ whole genome shotgun (WGS) entry which is preliminary data.</text>
</comment>
<organism evidence="19 20">
    <name type="scientific">Brunnivagina elsteri CCALA 953</name>
    <dbReference type="NCBI Taxonomy" id="987040"/>
    <lineage>
        <taxon>Bacteria</taxon>
        <taxon>Bacillati</taxon>
        <taxon>Cyanobacteriota</taxon>
        <taxon>Cyanophyceae</taxon>
        <taxon>Nostocales</taxon>
        <taxon>Calotrichaceae</taxon>
        <taxon>Brunnivagina</taxon>
    </lineage>
</organism>
<evidence type="ECO:0000313" key="20">
    <source>
        <dbReference type="Proteomes" id="UP000218238"/>
    </source>
</evidence>
<reference evidence="19 20" key="1">
    <citation type="submission" date="2017-08" db="EMBL/GenBank/DDBJ databases">
        <title>Draft genome sequence of filamentous cyanobacterium Calothrix elsteri CCALA 953.</title>
        <authorList>
            <person name="Gagunashvili A.N."/>
            <person name="Elster J."/>
            <person name="Andresson O.S."/>
        </authorList>
    </citation>
    <scope>NUCLEOTIDE SEQUENCE [LARGE SCALE GENOMIC DNA]</scope>
    <source>
        <strain evidence="19 20">CCALA 953</strain>
    </source>
</reference>
<evidence type="ECO:0000256" key="5">
    <source>
        <dbReference type="ARBA" id="ARBA00022553"/>
    </source>
</evidence>
<evidence type="ECO:0000256" key="4">
    <source>
        <dbReference type="ARBA" id="ARBA00012438"/>
    </source>
</evidence>
<evidence type="ECO:0000256" key="3">
    <source>
        <dbReference type="ARBA" id="ARBA00006402"/>
    </source>
</evidence>